<dbReference type="InterPro" id="IPR002110">
    <property type="entry name" value="Ankyrin_rpt"/>
</dbReference>
<dbReference type="PROSITE" id="PS50088">
    <property type="entry name" value="ANK_REPEAT"/>
    <property type="match status" value="2"/>
</dbReference>
<evidence type="ECO:0000259" key="4">
    <source>
        <dbReference type="PROSITE" id="PS50017"/>
    </source>
</evidence>
<keyword evidence="2 3" id="KW-0040">ANK repeat</keyword>
<protein>
    <submittedName>
        <fullName evidence="6">Ankyrin repeat domain-containing protein 7-like</fullName>
    </submittedName>
</protein>
<dbReference type="SUPFAM" id="SSF47986">
    <property type="entry name" value="DEATH domain"/>
    <property type="match status" value="1"/>
</dbReference>
<dbReference type="RefSeq" id="XP_013403535.1">
    <property type="nucleotide sequence ID" value="XM_013548081.1"/>
</dbReference>
<evidence type="ECO:0000256" key="1">
    <source>
        <dbReference type="ARBA" id="ARBA00022737"/>
    </source>
</evidence>
<feature type="domain" description="Death" evidence="4">
    <location>
        <begin position="162"/>
        <end position="225"/>
    </location>
</feature>
<evidence type="ECO:0000256" key="3">
    <source>
        <dbReference type="PROSITE-ProRule" id="PRU00023"/>
    </source>
</evidence>
<dbReference type="Gene3D" id="1.25.40.20">
    <property type="entry name" value="Ankyrin repeat-containing domain"/>
    <property type="match status" value="2"/>
</dbReference>
<dbReference type="Pfam" id="PF12796">
    <property type="entry name" value="Ank_2"/>
    <property type="match status" value="1"/>
</dbReference>
<organism evidence="5 6">
    <name type="scientific">Lingula anatina</name>
    <name type="common">Brachiopod</name>
    <name type="synonym">Lingula unguis</name>
    <dbReference type="NCBI Taxonomy" id="7574"/>
    <lineage>
        <taxon>Eukaryota</taxon>
        <taxon>Metazoa</taxon>
        <taxon>Spiralia</taxon>
        <taxon>Lophotrochozoa</taxon>
        <taxon>Brachiopoda</taxon>
        <taxon>Linguliformea</taxon>
        <taxon>Lingulata</taxon>
        <taxon>Lingulida</taxon>
        <taxon>Linguloidea</taxon>
        <taxon>Lingulidae</taxon>
        <taxon>Lingula</taxon>
    </lineage>
</organism>
<dbReference type="InterPro" id="IPR050745">
    <property type="entry name" value="Multifunctional_regulatory"/>
</dbReference>
<dbReference type="PANTHER" id="PTHR24189">
    <property type="entry name" value="MYOTROPHIN"/>
    <property type="match status" value="1"/>
</dbReference>
<dbReference type="PANTHER" id="PTHR24189:SF50">
    <property type="entry name" value="ANKYRIN REPEAT AND SOCS BOX PROTEIN 2"/>
    <property type="match status" value="1"/>
</dbReference>
<accession>A0A1S3IZA6</accession>
<dbReference type="InterPro" id="IPR036770">
    <property type="entry name" value="Ankyrin_rpt-contain_sf"/>
</dbReference>
<name>A0A1S3IZA6_LINAN</name>
<dbReference type="InterPro" id="IPR011029">
    <property type="entry name" value="DEATH-like_dom_sf"/>
</dbReference>
<gene>
    <name evidence="6" type="primary">LOC106168868</name>
</gene>
<evidence type="ECO:0000313" key="5">
    <source>
        <dbReference type="Proteomes" id="UP000085678"/>
    </source>
</evidence>
<dbReference type="SUPFAM" id="SSF48403">
    <property type="entry name" value="Ankyrin repeat"/>
    <property type="match status" value="1"/>
</dbReference>
<sequence>MSQLDLALYCGDTDGVKRLLSVGSYDVNGKDKFGGSSLDGLLCTGLKGNAEVAKQQVLLDSGAELNAQDSYGRTPLHRAACTRDENTVRLLLERGADPNITNKDGRTPLHAAAKKGCRDIVKLLLGRGADPNIKDKTHLFQKVMTAVSEQVSVRDIRFLARKQLGILNSKLENIRCQNPNDAREEAFQILWEWMKTKAGTTVHNLFKALKDQQLNACLDTVRNKYSSLLNDIWAMAEDKFQKFLSSLPPAMSSTSDVTLSNTMEMNLRCYVSDDLNFLYVPLESFNANAKGNDKDSVKAVVKYRFAGKAVCRNEATFVKMVE</sequence>
<evidence type="ECO:0000256" key="2">
    <source>
        <dbReference type="ARBA" id="ARBA00023043"/>
    </source>
</evidence>
<dbReference type="PRINTS" id="PR01415">
    <property type="entry name" value="ANKYRIN"/>
</dbReference>
<keyword evidence="1" id="KW-0677">Repeat</keyword>
<dbReference type="Gene3D" id="1.10.533.10">
    <property type="entry name" value="Death Domain, Fas"/>
    <property type="match status" value="1"/>
</dbReference>
<feature type="repeat" description="ANK" evidence="3">
    <location>
        <begin position="104"/>
        <end position="136"/>
    </location>
</feature>
<proteinExistence type="predicted"/>
<dbReference type="AlphaFoldDB" id="A0A1S3IZA6"/>
<dbReference type="SMART" id="SM00248">
    <property type="entry name" value="ANK"/>
    <property type="match status" value="2"/>
</dbReference>
<feature type="repeat" description="ANK" evidence="3">
    <location>
        <begin position="71"/>
        <end position="103"/>
    </location>
</feature>
<dbReference type="PROSITE" id="PS50017">
    <property type="entry name" value="DEATH_DOMAIN"/>
    <property type="match status" value="1"/>
</dbReference>
<dbReference type="GeneID" id="106168868"/>
<dbReference type="InParanoid" id="A0A1S3IZA6"/>
<dbReference type="InterPro" id="IPR000488">
    <property type="entry name" value="Death_dom"/>
</dbReference>
<dbReference type="Proteomes" id="UP000085678">
    <property type="component" value="Unplaced"/>
</dbReference>
<dbReference type="GO" id="GO:0007165">
    <property type="term" value="P:signal transduction"/>
    <property type="evidence" value="ECO:0007669"/>
    <property type="project" value="InterPro"/>
</dbReference>
<dbReference type="Pfam" id="PF00531">
    <property type="entry name" value="Death"/>
    <property type="match status" value="1"/>
</dbReference>
<dbReference type="OrthoDB" id="9995210at2759"/>
<keyword evidence="5" id="KW-1185">Reference proteome</keyword>
<evidence type="ECO:0000313" key="6">
    <source>
        <dbReference type="RefSeq" id="XP_013403535.1"/>
    </source>
</evidence>
<reference evidence="6" key="1">
    <citation type="submission" date="2025-08" db="UniProtKB">
        <authorList>
            <consortium name="RefSeq"/>
        </authorList>
    </citation>
    <scope>IDENTIFICATION</scope>
    <source>
        <tissue evidence="6">Gonads</tissue>
    </source>
</reference>
<dbReference type="KEGG" id="lak:106168868"/>
<dbReference type="PROSITE" id="PS50297">
    <property type="entry name" value="ANK_REP_REGION"/>
    <property type="match status" value="2"/>
</dbReference>
<dbReference type="STRING" id="7574.A0A1S3IZA6"/>